<dbReference type="Proteomes" id="UP000587760">
    <property type="component" value="Unassembled WGS sequence"/>
</dbReference>
<name>A0A841R7Q3_9SPIO</name>
<dbReference type="EMBL" id="JACHGJ010000002">
    <property type="protein sequence ID" value="MBB6479856.1"/>
    <property type="molecule type" value="Genomic_DNA"/>
</dbReference>
<evidence type="ECO:0000313" key="1">
    <source>
        <dbReference type="EMBL" id="MBB6479856.1"/>
    </source>
</evidence>
<gene>
    <name evidence="1" type="ORF">HNR50_001514</name>
</gene>
<organism evidence="1 2">
    <name type="scientific">Spirochaeta isovalerica</name>
    <dbReference type="NCBI Taxonomy" id="150"/>
    <lineage>
        <taxon>Bacteria</taxon>
        <taxon>Pseudomonadati</taxon>
        <taxon>Spirochaetota</taxon>
        <taxon>Spirochaetia</taxon>
        <taxon>Spirochaetales</taxon>
        <taxon>Spirochaetaceae</taxon>
        <taxon>Spirochaeta</taxon>
    </lineage>
</organism>
<comment type="caution">
    <text evidence="1">The sequence shown here is derived from an EMBL/GenBank/DDBJ whole genome shotgun (WGS) entry which is preliminary data.</text>
</comment>
<dbReference type="AlphaFoldDB" id="A0A841R7Q3"/>
<protein>
    <submittedName>
        <fullName evidence="1">Uncharacterized protein</fullName>
    </submittedName>
</protein>
<evidence type="ECO:0000313" key="2">
    <source>
        <dbReference type="Proteomes" id="UP000587760"/>
    </source>
</evidence>
<keyword evidence="2" id="KW-1185">Reference proteome</keyword>
<proteinExistence type="predicted"/>
<accession>A0A841R7Q3</accession>
<sequence>MSKTYRKASISDNNKGGARWAKRQANKAVRRLEGEIPKGYGFIKKIYNSWDIHDYKFVSYTKRDVIVSLEFQLSFSDTGVVNLNRRDPDVYKTKLFSRDSIRFMEER</sequence>
<reference evidence="1 2" key="1">
    <citation type="submission" date="2020-08" db="EMBL/GenBank/DDBJ databases">
        <title>Genomic Encyclopedia of Type Strains, Phase IV (KMG-IV): sequencing the most valuable type-strain genomes for metagenomic binning, comparative biology and taxonomic classification.</title>
        <authorList>
            <person name="Goeker M."/>
        </authorList>
    </citation>
    <scope>NUCLEOTIDE SEQUENCE [LARGE SCALE GENOMIC DNA]</scope>
    <source>
        <strain evidence="1 2">DSM 2461</strain>
    </source>
</reference>
<dbReference type="RefSeq" id="WP_184745457.1">
    <property type="nucleotide sequence ID" value="NZ_JACHGJ010000002.1"/>
</dbReference>